<organism evidence="2">
    <name type="scientific">Oryza sativa subsp. japonica</name>
    <name type="common">Rice</name>
    <dbReference type="NCBI Taxonomy" id="39947"/>
    <lineage>
        <taxon>Eukaryota</taxon>
        <taxon>Viridiplantae</taxon>
        <taxon>Streptophyta</taxon>
        <taxon>Embryophyta</taxon>
        <taxon>Tracheophyta</taxon>
        <taxon>Spermatophyta</taxon>
        <taxon>Magnoliopsida</taxon>
        <taxon>Liliopsida</taxon>
        <taxon>Poales</taxon>
        <taxon>Poaceae</taxon>
        <taxon>BOP clade</taxon>
        <taxon>Oryzoideae</taxon>
        <taxon>Oryzeae</taxon>
        <taxon>Oryzinae</taxon>
        <taxon>Oryza</taxon>
        <taxon>Oryza sativa</taxon>
    </lineage>
</organism>
<accession>Q5NB10</accession>
<feature type="region of interest" description="Disordered" evidence="1">
    <location>
        <begin position="254"/>
        <end position="335"/>
    </location>
</feature>
<proteinExistence type="predicted"/>
<dbReference type="Proteomes" id="UP000817658">
    <property type="component" value="Chromosome 1"/>
</dbReference>
<evidence type="ECO:0000256" key="1">
    <source>
        <dbReference type="SAM" id="MobiDB-lite"/>
    </source>
</evidence>
<reference evidence="4" key="3">
    <citation type="journal article" date="2008" name="Nucleic Acids Res.">
        <title>The rice annotation project database (RAP-DB): 2008 update.</title>
        <authorList>
            <consortium name="The rice annotation project (RAP)"/>
        </authorList>
    </citation>
    <scope>GENOME REANNOTATION</scope>
    <source>
        <strain evidence="4">cv. Nipponbare</strain>
    </source>
</reference>
<feature type="compositionally biased region" description="Basic and acidic residues" evidence="1">
    <location>
        <begin position="295"/>
        <end position="304"/>
    </location>
</feature>
<gene>
    <name evidence="3" type="ORF">P0469E05.1</name>
    <name evidence="2" type="ORF">P0511C01.21</name>
</gene>
<evidence type="ECO:0000313" key="4">
    <source>
        <dbReference type="Proteomes" id="UP000000763"/>
    </source>
</evidence>
<protein>
    <submittedName>
        <fullName evidence="2">Uncharacterized protein</fullName>
    </submittedName>
</protein>
<feature type="compositionally biased region" description="Basic and acidic residues" evidence="1">
    <location>
        <begin position="255"/>
        <end position="285"/>
    </location>
</feature>
<dbReference type="Proteomes" id="UP000000763">
    <property type="component" value="Chromosome 1"/>
</dbReference>
<dbReference type="AlphaFoldDB" id="Q5NB10"/>
<sequence length="335" mass="35912">MVANRRSLRFQSVEVRRGRGSSSLYVCGSRFGVAPCAHQVFDARRKGCRGGCDEEVALVDMDEKPSAEAEAVAVLALPRLSLAEAGSVLRARGSEVTIGRSAVPGCVAAAGPTKLSARRAARTDRRRVWARYYGERRTRRRYAGCWRLSRRGIASHGRRAARSAREKQGQRRWLGGAARGLGFEAWLGYFRRLQGAVEGVDTGGMLAGGVGQTVAAELRDGRGEQAGVVAGSVRRLASSRGQFDHEGCRAAGRRVGKEVAGARREKKSDDAATTAEPRREREAAGAHDAAANNVQRRENVEQRRATVAALPFSPRALAAVAPLPPSPSCRGGESV</sequence>
<evidence type="ECO:0000313" key="3">
    <source>
        <dbReference type="EMBL" id="BAD86856.1"/>
    </source>
</evidence>
<dbReference type="EMBL" id="AP002070">
    <property type="protein sequence ID" value="BAD81342.1"/>
    <property type="molecule type" value="Genomic_DNA"/>
</dbReference>
<reference evidence="4" key="2">
    <citation type="journal article" date="2005" name="Nature">
        <title>The map-based sequence of the rice genome.</title>
        <authorList>
            <consortium name="International rice genome sequencing project (IRGSP)"/>
            <person name="Matsumoto T."/>
            <person name="Wu J."/>
            <person name="Kanamori H."/>
            <person name="Katayose Y."/>
            <person name="Fujisawa M."/>
            <person name="Namiki N."/>
            <person name="Mizuno H."/>
            <person name="Yamamoto K."/>
            <person name="Antonio B.A."/>
            <person name="Baba T."/>
            <person name="Sakata K."/>
            <person name="Nagamura Y."/>
            <person name="Aoki H."/>
            <person name="Arikawa K."/>
            <person name="Arita K."/>
            <person name="Bito T."/>
            <person name="Chiden Y."/>
            <person name="Fujitsuka N."/>
            <person name="Fukunaka R."/>
            <person name="Hamada M."/>
            <person name="Harada C."/>
            <person name="Hayashi A."/>
            <person name="Hijishita S."/>
            <person name="Honda M."/>
            <person name="Hosokawa S."/>
            <person name="Ichikawa Y."/>
            <person name="Idonuma A."/>
            <person name="Iijima M."/>
            <person name="Ikeda M."/>
            <person name="Ikeno M."/>
            <person name="Ito K."/>
            <person name="Ito S."/>
            <person name="Ito T."/>
            <person name="Ito Y."/>
            <person name="Ito Y."/>
            <person name="Iwabuchi A."/>
            <person name="Kamiya K."/>
            <person name="Karasawa W."/>
            <person name="Kurita K."/>
            <person name="Katagiri S."/>
            <person name="Kikuta A."/>
            <person name="Kobayashi H."/>
            <person name="Kobayashi N."/>
            <person name="Machita K."/>
            <person name="Maehara T."/>
            <person name="Masukawa M."/>
            <person name="Mizubayashi T."/>
            <person name="Mukai Y."/>
            <person name="Nagasaki H."/>
            <person name="Nagata Y."/>
            <person name="Naito S."/>
            <person name="Nakashima M."/>
            <person name="Nakama Y."/>
            <person name="Nakamichi Y."/>
            <person name="Nakamura M."/>
            <person name="Meguro A."/>
            <person name="Negishi M."/>
            <person name="Ohta I."/>
            <person name="Ohta T."/>
            <person name="Okamoto M."/>
            <person name="Ono N."/>
            <person name="Saji S."/>
            <person name="Sakaguchi M."/>
            <person name="Sakai K."/>
            <person name="Shibata M."/>
            <person name="Shimokawa T."/>
            <person name="Song J."/>
            <person name="Takazaki Y."/>
            <person name="Terasawa K."/>
            <person name="Tsugane M."/>
            <person name="Tsuji K."/>
            <person name="Ueda S."/>
            <person name="Waki K."/>
            <person name="Yamagata H."/>
            <person name="Yamamoto M."/>
            <person name="Yamamoto S."/>
            <person name="Yamane H."/>
            <person name="Yoshiki S."/>
            <person name="Yoshihara R."/>
            <person name="Yukawa K."/>
            <person name="Zhong H."/>
            <person name="Yano M."/>
            <person name="Yuan Q."/>
            <person name="Ouyang S."/>
            <person name="Liu J."/>
            <person name="Jones K.M."/>
            <person name="Gansberger K."/>
            <person name="Moffat K."/>
            <person name="Hill J."/>
            <person name="Bera J."/>
            <person name="Fadrosh D."/>
            <person name="Jin S."/>
            <person name="Johri S."/>
            <person name="Kim M."/>
            <person name="Overton L."/>
            <person name="Reardon M."/>
            <person name="Tsitrin T."/>
            <person name="Vuong H."/>
            <person name="Weaver B."/>
            <person name="Ciecko A."/>
            <person name="Tallon L."/>
            <person name="Jackson J."/>
            <person name="Pai G."/>
            <person name="Aken S.V."/>
            <person name="Utterback T."/>
            <person name="Reidmuller S."/>
            <person name="Feldblyum T."/>
            <person name="Hsiao J."/>
            <person name="Zismann V."/>
            <person name="Iobst S."/>
            <person name="de Vazeille A.R."/>
            <person name="Buell C.R."/>
            <person name="Ying K."/>
            <person name="Li Y."/>
            <person name="Lu T."/>
            <person name="Huang Y."/>
            <person name="Zhao Q."/>
            <person name="Feng Q."/>
            <person name="Zhang L."/>
            <person name="Zhu J."/>
            <person name="Weng Q."/>
            <person name="Mu J."/>
            <person name="Lu Y."/>
            <person name="Fan D."/>
            <person name="Liu Y."/>
            <person name="Guan J."/>
            <person name="Zhang Y."/>
            <person name="Yu S."/>
            <person name="Liu X."/>
            <person name="Zhang Y."/>
            <person name="Hong G."/>
            <person name="Han B."/>
            <person name="Choisne N."/>
            <person name="Demange N."/>
            <person name="Orjeda G."/>
            <person name="Samain S."/>
            <person name="Cattolico L."/>
            <person name="Pelletier E."/>
            <person name="Couloux A."/>
            <person name="Segurens B."/>
            <person name="Wincker P."/>
            <person name="D'Hont A."/>
            <person name="Scarpelli C."/>
            <person name="Weissenbach J."/>
            <person name="Salanoubat M."/>
            <person name="Quetier F."/>
            <person name="Yu Y."/>
            <person name="Kim H.R."/>
            <person name="Rambo T."/>
            <person name="Currie J."/>
            <person name="Collura K."/>
            <person name="Luo M."/>
            <person name="Yang T."/>
            <person name="Ammiraju J.S.S."/>
            <person name="Engler F."/>
            <person name="Soderlund C."/>
            <person name="Wing R.A."/>
            <person name="Palmer L.E."/>
            <person name="de la Bastide M."/>
            <person name="Spiegel L."/>
            <person name="Nascimento L."/>
            <person name="Zutavern T."/>
            <person name="O'Shaughnessy A."/>
            <person name="Dike S."/>
            <person name="Dedhia N."/>
            <person name="Preston R."/>
            <person name="Balija V."/>
            <person name="McCombie W.R."/>
            <person name="Chow T."/>
            <person name="Chen H."/>
            <person name="Chung M."/>
            <person name="Chen C."/>
            <person name="Shaw J."/>
            <person name="Wu H."/>
            <person name="Hsiao K."/>
            <person name="Chao Y."/>
            <person name="Chu M."/>
            <person name="Cheng C."/>
            <person name="Hour A."/>
            <person name="Lee P."/>
            <person name="Lin S."/>
            <person name="Lin Y."/>
            <person name="Liou J."/>
            <person name="Liu S."/>
            <person name="Hsing Y."/>
            <person name="Raghuvanshi S."/>
            <person name="Mohanty A."/>
            <person name="Bharti A.K."/>
            <person name="Gaur A."/>
            <person name="Gupta V."/>
            <person name="Kumar D."/>
            <person name="Ravi V."/>
            <person name="Vij S."/>
            <person name="Kapur A."/>
            <person name="Khurana P."/>
            <person name="Khurana P."/>
            <person name="Khurana J.P."/>
            <person name="Tyagi A.K."/>
            <person name="Gaikwad K."/>
            <person name="Singh A."/>
            <person name="Dalal V."/>
            <person name="Srivastava S."/>
            <person name="Dixit A."/>
            <person name="Pal A.K."/>
            <person name="Ghazi I.A."/>
            <person name="Yadav M."/>
            <person name="Pandit A."/>
            <person name="Bhargava A."/>
            <person name="Sureshbabu K."/>
            <person name="Batra K."/>
            <person name="Sharma T.R."/>
            <person name="Mohapatra T."/>
            <person name="Singh N.K."/>
            <person name="Messing J."/>
            <person name="Nelson A.B."/>
            <person name="Fuks G."/>
            <person name="Kavchok S."/>
            <person name="Keizer G."/>
            <person name="Linton E."/>
            <person name="Llaca V."/>
            <person name="Song R."/>
            <person name="Tanyolac B."/>
            <person name="Young S."/>
            <person name="Ho-Il K."/>
            <person name="Hahn J.H."/>
            <person name="Sangsakoo G."/>
            <person name="Vanavichit A."/>
            <person name="de Mattos Luiz.A.T."/>
            <person name="Zimmer P.D."/>
            <person name="Malone G."/>
            <person name="Dellagostin O."/>
            <person name="de Oliveira A.C."/>
            <person name="Bevan M."/>
            <person name="Bancroft I."/>
            <person name="Minx P."/>
            <person name="Cordum H."/>
            <person name="Wilson R."/>
            <person name="Cheng Z."/>
            <person name="Jin W."/>
            <person name="Jiang J."/>
            <person name="Leong S.A."/>
            <person name="Iwama H."/>
            <person name="Gojobori T."/>
            <person name="Itoh T."/>
            <person name="Niimura Y."/>
            <person name="Fujii Y."/>
            <person name="Habara T."/>
            <person name="Sakai H."/>
            <person name="Sato Y."/>
            <person name="Wilson G."/>
            <person name="Kumar K."/>
            <person name="McCouch S."/>
            <person name="Juretic N."/>
            <person name="Hoen D."/>
            <person name="Wright S."/>
            <person name="Bruskiewich R."/>
            <person name="Bureau T."/>
            <person name="Miyao A."/>
            <person name="Hirochika H."/>
            <person name="Nishikawa T."/>
            <person name="Kadowaki K."/>
            <person name="Sugiura M."/>
            <person name="Burr B."/>
            <person name="Sasaki T."/>
        </authorList>
    </citation>
    <scope>NUCLEOTIDE SEQUENCE [LARGE SCALE GENOMIC DNA]</scope>
    <source>
        <strain evidence="4">cv. Nipponbare</strain>
    </source>
</reference>
<dbReference type="EMBL" id="AP002480">
    <property type="protein sequence ID" value="BAD86856.1"/>
    <property type="molecule type" value="Genomic_DNA"/>
</dbReference>
<name>Q5NB10_ORYSJ</name>
<evidence type="ECO:0000313" key="2">
    <source>
        <dbReference type="EMBL" id="BAD81342.1"/>
    </source>
</evidence>
<reference evidence="2" key="1">
    <citation type="journal article" date="2002" name="Nature">
        <title>The genome sequence and structure of rice chromosome 1.</title>
        <authorList>
            <person name="Sasaki T."/>
            <person name="Matsumoto T."/>
            <person name="Yamamoto K."/>
            <person name="Sakata K."/>
            <person name="Baba T."/>
            <person name="Katayose Y."/>
            <person name="Wu J."/>
            <person name="Niimura Y."/>
            <person name="Cheng Z."/>
            <person name="Nagamura Y."/>
            <person name="Antonio B.A."/>
            <person name="Kanamori H."/>
            <person name="Hosokawa S."/>
            <person name="Masukawa M."/>
            <person name="Arikawa K."/>
            <person name="Chiden Y."/>
            <person name="Hayashi M."/>
            <person name="Okamoto M."/>
            <person name="Ando T."/>
            <person name="Aoki H."/>
            <person name="Arita K."/>
            <person name="Hamada M."/>
            <person name="Harada C."/>
            <person name="Hijishita S."/>
            <person name="Honda M."/>
            <person name="Ichikawa Y."/>
            <person name="Idonuma A."/>
            <person name="Iijima M."/>
            <person name="Ikeda M."/>
            <person name="Ikeno M."/>
            <person name="Itoh S."/>
            <person name="Itoh T."/>
            <person name="Itoh Y."/>
            <person name="Itoh Y."/>
            <person name="Iwabuchi A."/>
            <person name="Kamiya K."/>
            <person name="Karasawa W."/>
            <person name="Katagiri S."/>
            <person name="Kikuta A."/>
            <person name="Kobayashi N."/>
            <person name="Kono I."/>
            <person name="Machita K."/>
            <person name="Maehara T."/>
            <person name="Mizuno H."/>
            <person name="Mizubayashi T."/>
            <person name="Mukai Y."/>
            <person name="Nagasaki H."/>
            <person name="Nakashima M."/>
            <person name="Nakama Y."/>
            <person name="Nakamichi Y."/>
            <person name="Nakamura M."/>
            <person name="Namiki N."/>
            <person name="Negishi M."/>
            <person name="Ohta I."/>
            <person name="Ono N."/>
            <person name="Saji S."/>
            <person name="Sakai K."/>
            <person name="Shibata M."/>
            <person name="Shimokawa T."/>
            <person name="Shomura A."/>
            <person name="Song J."/>
            <person name="Takazaki Y."/>
            <person name="Terasawa K."/>
            <person name="Tsuji K."/>
            <person name="Waki K."/>
            <person name="Yamagata H."/>
            <person name="Yamane H."/>
            <person name="Yoshiki S."/>
            <person name="Yoshihara R."/>
            <person name="Yukawa K."/>
            <person name="Zhong H."/>
            <person name="Iwama H."/>
            <person name="Endo T."/>
            <person name="Ito H."/>
            <person name="Hahn J.H."/>
            <person name="Kim H.I."/>
            <person name="Eun M.Y."/>
            <person name="Yano M."/>
            <person name="Jiang J."/>
            <person name="Gojobori T."/>
        </authorList>
    </citation>
    <scope>NUCLEOTIDE SEQUENCE</scope>
</reference>